<proteinExistence type="predicted"/>
<accession>A0A1M5BZ03</accession>
<keyword evidence="2" id="KW-1185">Reference proteome</keyword>
<name>A0A1M5BZ03_9BACT</name>
<dbReference type="InterPro" id="IPR036629">
    <property type="entry name" value="YjbJ_sf"/>
</dbReference>
<protein>
    <recommendedName>
        <fullName evidence="3">General stress protein CsbD</fullName>
    </recommendedName>
</protein>
<reference evidence="1 2" key="1">
    <citation type="submission" date="2016-11" db="EMBL/GenBank/DDBJ databases">
        <authorList>
            <person name="Jaros S."/>
            <person name="Januszkiewicz K."/>
            <person name="Wedrychowicz H."/>
        </authorList>
    </citation>
    <scope>NUCLEOTIDE SEQUENCE [LARGE SCALE GENOMIC DNA]</scope>
    <source>
        <strain evidence="1 2">DSM 21986</strain>
    </source>
</reference>
<dbReference type="STRING" id="1194090.SAMN05443144_10936"/>
<organism evidence="1 2">
    <name type="scientific">Fodinibius roseus</name>
    <dbReference type="NCBI Taxonomy" id="1194090"/>
    <lineage>
        <taxon>Bacteria</taxon>
        <taxon>Pseudomonadati</taxon>
        <taxon>Balneolota</taxon>
        <taxon>Balneolia</taxon>
        <taxon>Balneolales</taxon>
        <taxon>Balneolaceae</taxon>
        <taxon>Fodinibius</taxon>
    </lineage>
</organism>
<gene>
    <name evidence="1" type="ORF">SAMN05443144_10936</name>
</gene>
<evidence type="ECO:0000313" key="2">
    <source>
        <dbReference type="Proteomes" id="UP000184041"/>
    </source>
</evidence>
<dbReference type="RefSeq" id="WP_073063034.1">
    <property type="nucleotide sequence ID" value="NZ_FQUS01000009.1"/>
</dbReference>
<dbReference type="SUPFAM" id="SSF69047">
    <property type="entry name" value="Hypothetical protein YjbJ"/>
    <property type="match status" value="1"/>
</dbReference>
<dbReference type="EMBL" id="FQUS01000009">
    <property type="protein sequence ID" value="SHF47719.1"/>
    <property type="molecule type" value="Genomic_DNA"/>
</dbReference>
<evidence type="ECO:0000313" key="1">
    <source>
        <dbReference type="EMBL" id="SHF47719.1"/>
    </source>
</evidence>
<dbReference type="Proteomes" id="UP000184041">
    <property type="component" value="Unassembled WGS sequence"/>
</dbReference>
<dbReference type="Gene3D" id="1.10.1470.10">
    <property type="entry name" value="YjbJ"/>
    <property type="match status" value="1"/>
</dbReference>
<dbReference type="OrthoDB" id="9796058at2"/>
<evidence type="ECO:0008006" key="3">
    <source>
        <dbReference type="Google" id="ProtNLM"/>
    </source>
</evidence>
<sequence>MSTLITSDNWDEIKNKLIENHSILTDKNLTYEEGKEEKLLATLQRKLGKSKKEVSAMIRGYTKH</sequence>
<dbReference type="AlphaFoldDB" id="A0A1M5BZ03"/>